<evidence type="ECO:0000313" key="3">
    <source>
        <dbReference type="WBParaSite" id="PDA_v2.g21299.t1"/>
    </source>
</evidence>
<dbReference type="WBParaSite" id="PDA_v2.g21299.t1">
    <property type="protein sequence ID" value="PDA_v2.g21299.t1"/>
    <property type="gene ID" value="PDA_v2.g21299"/>
</dbReference>
<sequence length="272" mass="28873">MASPYYVSTPTTAATTEVSRFAYSLPAPQCQLLYPQQHTGSFQTSTPALFFANYVAPPRASTDSASPHPTSTNSAPLPTTAPPQQTAGSSTAKLPTSNTAVSAGRKMTSSSSGGTSTAATTTTTSISSAVTKTQCADKEAVTTSAPTIASAASSTAWKPTKAPAKFTRRPKSTISRLAFYTDYCKVQYSNGEAYRATYTVLMAILNDCIPADLVNIVSGMNRNSMHNDFLQPLFQQTTFEQFWLTTTSESISDNWGSHALTNLVNTLPTAMP</sequence>
<feature type="region of interest" description="Disordered" evidence="1">
    <location>
        <begin position="59"/>
        <end position="123"/>
    </location>
</feature>
<feature type="compositionally biased region" description="Polar residues" evidence="1">
    <location>
        <begin position="88"/>
        <end position="101"/>
    </location>
</feature>
<organism evidence="2 3">
    <name type="scientific">Panagrolaimus davidi</name>
    <dbReference type="NCBI Taxonomy" id="227884"/>
    <lineage>
        <taxon>Eukaryota</taxon>
        <taxon>Metazoa</taxon>
        <taxon>Ecdysozoa</taxon>
        <taxon>Nematoda</taxon>
        <taxon>Chromadorea</taxon>
        <taxon>Rhabditida</taxon>
        <taxon>Tylenchina</taxon>
        <taxon>Panagrolaimomorpha</taxon>
        <taxon>Panagrolaimoidea</taxon>
        <taxon>Panagrolaimidae</taxon>
        <taxon>Panagrolaimus</taxon>
    </lineage>
</organism>
<evidence type="ECO:0000256" key="1">
    <source>
        <dbReference type="SAM" id="MobiDB-lite"/>
    </source>
</evidence>
<protein>
    <submittedName>
        <fullName evidence="3">Uncharacterized protein</fullName>
    </submittedName>
</protein>
<reference evidence="3" key="1">
    <citation type="submission" date="2022-11" db="UniProtKB">
        <authorList>
            <consortium name="WormBaseParasite"/>
        </authorList>
    </citation>
    <scope>IDENTIFICATION</scope>
</reference>
<name>A0A914PSZ7_9BILA</name>
<feature type="compositionally biased region" description="Low complexity" evidence="1">
    <location>
        <begin position="108"/>
        <end position="123"/>
    </location>
</feature>
<evidence type="ECO:0000313" key="2">
    <source>
        <dbReference type="Proteomes" id="UP000887578"/>
    </source>
</evidence>
<feature type="compositionally biased region" description="Low complexity" evidence="1">
    <location>
        <begin position="75"/>
        <end position="87"/>
    </location>
</feature>
<dbReference type="AlphaFoldDB" id="A0A914PSZ7"/>
<proteinExistence type="predicted"/>
<dbReference type="Proteomes" id="UP000887578">
    <property type="component" value="Unplaced"/>
</dbReference>
<keyword evidence="2" id="KW-1185">Reference proteome</keyword>
<accession>A0A914PSZ7</accession>
<feature type="compositionally biased region" description="Polar residues" evidence="1">
    <location>
        <begin position="61"/>
        <end position="74"/>
    </location>
</feature>